<dbReference type="InterPro" id="IPR023167">
    <property type="entry name" value="Yap1_redox_dom_sf"/>
</dbReference>
<evidence type="ECO:0000256" key="1">
    <source>
        <dbReference type="ARBA" id="ARBA00004123"/>
    </source>
</evidence>
<feature type="domain" description="BZIP" evidence="7">
    <location>
        <begin position="118"/>
        <end position="181"/>
    </location>
</feature>
<dbReference type="PROSITE" id="PS50217">
    <property type="entry name" value="BZIP"/>
    <property type="match status" value="1"/>
</dbReference>
<evidence type="ECO:0000313" key="9">
    <source>
        <dbReference type="Proteomes" id="UP000053328"/>
    </source>
</evidence>
<evidence type="ECO:0000256" key="4">
    <source>
        <dbReference type="ARBA" id="ARBA00038132"/>
    </source>
</evidence>
<dbReference type="GO" id="GO:0090575">
    <property type="term" value="C:RNA polymerase II transcription regulator complex"/>
    <property type="evidence" value="ECO:0007669"/>
    <property type="project" value="TreeGrafter"/>
</dbReference>
<dbReference type="RefSeq" id="XP_016241096.1">
    <property type="nucleotide sequence ID" value="XM_016375820.1"/>
</dbReference>
<dbReference type="InterPro" id="IPR050936">
    <property type="entry name" value="AP-1-like"/>
</dbReference>
<dbReference type="GeneID" id="27328542"/>
<reference evidence="8 9" key="1">
    <citation type="submission" date="2015-01" db="EMBL/GenBank/DDBJ databases">
        <title>The Genome Sequence of Exophiala spinifera CBS89968.</title>
        <authorList>
            <consortium name="The Broad Institute Genomics Platform"/>
            <person name="Cuomo C."/>
            <person name="de Hoog S."/>
            <person name="Gorbushina A."/>
            <person name="Stielow B."/>
            <person name="Teixiera M."/>
            <person name="Abouelleil A."/>
            <person name="Chapman S.B."/>
            <person name="Priest M."/>
            <person name="Young S.K."/>
            <person name="Wortman J."/>
            <person name="Nusbaum C."/>
            <person name="Birren B."/>
        </authorList>
    </citation>
    <scope>NUCLEOTIDE SEQUENCE [LARGE SCALE GENOMIC DNA]</scope>
    <source>
        <strain evidence="8 9">CBS 89968</strain>
    </source>
</reference>
<evidence type="ECO:0000256" key="3">
    <source>
        <dbReference type="ARBA" id="ARBA00023242"/>
    </source>
</evidence>
<dbReference type="SMART" id="SM00338">
    <property type="entry name" value="BRLZ"/>
    <property type="match status" value="1"/>
</dbReference>
<dbReference type="Gene3D" id="1.10.238.100">
    <property type="entry name" value="YAP1 redox domain. Chain B"/>
    <property type="match status" value="1"/>
</dbReference>
<evidence type="ECO:0000256" key="6">
    <source>
        <dbReference type="SAM" id="MobiDB-lite"/>
    </source>
</evidence>
<gene>
    <name evidence="8" type="ORF">PV08_01459</name>
</gene>
<evidence type="ECO:0000259" key="7">
    <source>
        <dbReference type="PROSITE" id="PS50217"/>
    </source>
</evidence>
<feature type="coiled-coil region" evidence="5">
    <location>
        <begin position="136"/>
        <end position="184"/>
    </location>
</feature>
<dbReference type="EMBL" id="KN847492">
    <property type="protein sequence ID" value="KIW20880.1"/>
    <property type="molecule type" value="Genomic_DNA"/>
</dbReference>
<dbReference type="AlphaFoldDB" id="A0A0D2BQZ9"/>
<dbReference type="Pfam" id="PF00170">
    <property type="entry name" value="bZIP_1"/>
    <property type="match status" value="1"/>
</dbReference>
<dbReference type="GO" id="GO:0001228">
    <property type="term" value="F:DNA-binding transcription activator activity, RNA polymerase II-specific"/>
    <property type="evidence" value="ECO:0007669"/>
    <property type="project" value="TreeGrafter"/>
</dbReference>
<dbReference type="VEuPathDB" id="FungiDB:PV08_01459"/>
<dbReference type="SUPFAM" id="SSF57959">
    <property type="entry name" value="Leucine zipper domain"/>
    <property type="match status" value="1"/>
</dbReference>
<accession>A0A0D2BQZ9</accession>
<dbReference type="OrthoDB" id="4940293at2759"/>
<comment type="similarity">
    <text evidence="4">Belongs to the bZIP family. YAP subfamily.</text>
</comment>
<dbReference type="SUPFAM" id="SSF111430">
    <property type="entry name" value="YAP1 redox domain"/>
    <property type="match status" value="1"/>
</dbReference>
<evidence type="ECO:0000256" key="2">
    <source>
        <dbReference type="ARBA" id="ARBA00004496"/>
    </source>
</evidence>
<dbReference type="GO" id="GO:0005737">
    <property type="term" value="C:cytoplasm"/>
    <property type="evidence" value="ECO:0007669"/>
    <property type="project" value="UniProtKB-SubCell"/>
</dbReference>
<dbReference type="InterPro" id="IPR013910">
    <property type="entry name" value="TF_PAP1"/>
</dbReference>
<dbReference type="CDD" id="cd14688">
    <property type="entry name" value="bZIP_YAP"/>
    <property type="match status" value="1"/>
</dbReference>
<comment type="subcellular location">
    <subcellularLocation>
        <location evidence="2">Cytoplasm</location>
    </subcellularLocation>
    <subcellularLocation>
        <location evidence="1">Nucleus</location>
    </subcellularLocation>
</comment>
<dbReference type="GO" id="GO:0000976">
    <property type="term" value="F:transcription cis-regulatory region binding"/>
    <property type="evidence" value="ECO:0007669"/>
    <property type="project" value="InterPro"/>
</dbReference>
<dbReference type="PANTHER" id="PTHR40621">
    <property type="entry name" value="TRANSCRIPTION FACTOR KAPC-RELATED"/>
    <property type="match status" value="1"/>
</dbReference>
<dbReference type="STRING" id="91928.A0A0D2BQZ9"/>
<dbReference type="PANTHER" id="PTHR40621:SF8">
    <property type="entry name" value="AP-1-LIKE TRANSCRIPTION FACTOR YAP3"/>
    <property type="match status" value="1"/>
</dbReference>
<dbReference type="GO" id="GO:0034599">
    <property type="term" value="P:cellular response to oxidative stress"/>
    <property type="evidence" value="ECO:0007669"/>
    <property type="project" value="UniProtKB-ARBA"/>
</dbReference>
<dbReference type="InterPro" id="IPR046347">
    <property type="entry name" value="bZIP_sf"/>
</dbReference>
<name>A0A0D2BQZ9_9EURO</name>
<dbReference type="FunFam" id="1.20.5.170:FF:000067">
    <property type="entry name" value="BZIP transcription factor"/>
    <property type="match status" value="1"/>
</dbReference>
<keyword evidence="3" id="KW-0539">Nucleus</keyword>
<protein>
    <recommendedName>
        <fullName evidence="7">BZIP domain-containing protein</fullName>
    </recommendedName>
</protein>
<organism evidence="8 9">
    <name type="scientific">Exophiala spinifera</name>
    <dbReference type="NCBI Taxonomy" id="91928"/>
    <lineage>
        <taxon>Eukaryota</taxon>
        <taxon>Fungi</taxon>
        <taxon>Dikarya</taxon>
        <taxon>Ascomycota</taxon>
        <taxon>Pezizomycotina</taxon>
        <taxon>Eurotiomycetes</taxon>
        <taxon>Chaetothyriomycetidae</taxon>
        <taxon>Chaetothyriales</taxon>
        <taxon>Herpotrichiellaceae</taxon>
        <taxon>Exophiala</taxon>
    </lineage>
</organism>
<sequence>MDFSYFTSAPQPYQFFGLSQTPSNNHTPTLDDFDPNASNDHFDSAFAAFQQNFHYDPSTFLAQPHQPNNVSPPLDLHRDSMLSIPDGDSKGVATTVAEIPAEETVVGRSSSEEKDLLTPQQNKRKAQNRAAQRAFRERKERHVKDLEAKLSTLQHQSMTLNGENERLRRELAKIATENEILRATSGSSSNGPTPFMEEPDELVGPMRFIPTDIPAKTRSATSSMASGGEPFSKYAHFGTMRTITIDNETGEQLLGAGATWDYIQAHELFRKGLVDVGDVCERLKKMARCDGQGPIFLESDVRQAISESAVAGGRDELI</sequence>
<keyword evidence="9" id="KW-1185">Reference proteome</keyword>
<keyword evidence="5" id="KW-0175">Coiled coil</keyword>
<dbReference type="HOGENOM" id="CLU_044874_0_0_1"/>
<feature type="region of interest" description="Disordered" evidence="6">
    <location>
        <begin position="104"/>
        <end position="127"/>
    </location>
</feature>
<dbReference type="Pfam" id="PF08601">
    <property type="entry name" value="PAP1"/>
    <property type="match status" value="1"/>
</dbReference>
<dbReference type="Proteomes" id="UP000053328">
    <property type="component" value="Unassembled WGS sequence"/>
</dbReference>
<proteinExistence type="inferred from homology"/>
<evidence type="ECO:0000256" key="5">
    <source>
        <dbReference type="SAM" id="Coils"/>
    </source>
</evidence>
<dbReference type="InterPro" id="IPR004827">
    <property type="entry name" value="bZIP"/>
</dbReference>
<dbReference type="PROSITE" id="PS00036">
    <property type="entry name" value="BZIP_BASIC"/>
    <property type="match status" value="1"/>
</dbReference>
<dbReference type="Gene3D" id="1.20.5.170">
    <property type="match status" value="1"/>
</dbReference>
<evidence type="ECO:0000313" key="8">
    <source>
        <dbReference type="EMBL" id="KIW20880.1"/>
    </source>
</evidence>